<protein>
    <submittedName>
        <fullName evidence="1">Uncharacterized protein</fullName>
    </submittedName>
</protein>
<proteinExistence type="predicted"/>
<reference evidence="1" key="2">
    <citation type="journal article" date="2015" name="Fish Shellfish Immunol.">
        <title>Early steps in the European eel (Anguilla anguilla)-Vibrio vulnificus interaction in the gills: Role of the RtxA13 toxin.</title>
        <authorList>
            <person name="Callol A."/>
            <person name="Pajuelo D."/>
            <person name="Ebbesson L."/>
            <person name="Teles M."/>
            <person name="MacKenzie S."/>
            <person name="Amaro C."/>
        </authorList>
    </citation>
    <scope>NUCLEOTIDE SEQUENCE</scope>
</reference>
<dbReference type="EMBL" id="GBXM01026750">
    <property type="protein sequence ID" value="JAH81827.1"/>
    <property type="molecule type" value="Transcribed_RNA"/>
</dbReference>
<name>A0A0E9VUZ7_ANGAN</name>
<reference evidence="1" key="1">
    <citation type="submission" date="2014-11" db="EMBL/GenBank/DDBJ databases">
        <authorList>
            <person name="Amaro Gonzalez C."/>
        </authorList>
    </citation>
    <scope>NUCLEOTIDE SEQUENCE</scope>
</reference>
<organism evidence="1">
    <name type="scientific">Anguilla anguilla</name>
    <name type="common">European freshwater eel</name>
    <name type="synonym">Muraena anguilla</name>
    <dbReference type="NCBI Taxonomy" id="7936"/>
    <lineage>
        <taxon>Eukaryota</taxon>
        <taxon>Metazoa</taxon>
        <taxon>Chordata</taxon>
        <taxon>Craniata</taxon>
        <taxon>Vertebrata</taxon>
        <taxon>Euteleostomi</taxon>
        <taxon>Actinopterygii</taxon>
        <taxon>Neopterygii</taxon>
        <taxon>Teleostei</taxon>
        <taxon>Anguilliformes</taxon>
        <taxon>Anguillidae</taxon>
        <taxon>Anguilla</taxon>
    </lineage>
</organism>
<sequence length="20" mass="2386">MTYYSKDIPENLLCTESYKS</sequence>
<dbReference type="AlphaFoldDB" id="A0A0E9VUZ7"/>
<accession>A0A0E9VUZ7</accession>
<evidence type="ECO:0000313" key="1">
    <source>
        <dbReference type="EMBL" id="JAH81827.1"/>
    </source>
</evidence>